<dbReference type="Gene3D" id="3.90.700.10">
    <property type="entry name" value="Succinate dehydrogenase/fumarate reductase flavoprotein, catalytic domain"/>
    <property type="match status" value="1"/>
</dbReference>
<organism evidence="6 7">
    <name type="scientific">Eggerthella lenta</name>
    <name type="common">Eubacterium lentum</name>
    <dbReference type="NCBI Taxonomy" id="84112"/>
    <lineage>
        <taxon>Bacteria</taxon>
        <taxon>Bacillati</taxon>
        <taxon>Actinomycetota</taxon>
        <taxon>Coriobacteriia</taxon>
        <taxon>Eggerthellales</taxon>
        <taxon>Eggerthellaceae</taxon>
        <taxon>Eggerthella</taxon>
    </lineage>
</organism>
<evidence type="ECO:0000256" key="1">
    <source>
        <dbReference type="ARBA" id="ARBA00001974"/>
    </source>
</evidence>
<keyword evidence="3" id="KW-0274">FAD</keyword>
<keyword evidence="4" id="KW-0560">Oxidoreductase</keyword>
<evidence type="ECO:0000313" key="6">
    <source>
        <dbReference type="EMBL" id="RDB80377.1"/>
    </source>
</evidence>
<dbReference type="InterPro" id="IPR050315">
    <property type="entry name" value="FAD-oxidoreductase_2"/>
</dbReference>
<dbReference type="Proteomes" id="UP000253752">
    <property type="component" value="Unassembled WGS sequence"/>
</dbReference>
<evidence type="ECO:0000259" key="5">
    <source>
        <dbReference type="Pfam" id="PF00890"/>
    </source>
</evidence>
<proteinExistence type="predicted"/>
<gene>
    <name evidence="6" type="ORF">C1872_05500</name>
</gene>
<dbReference type="RefSeq" id="WP_114516331.1">
    <property type="nucleotide sequence ID" value="NZ_PPTX01000006.1"/>
</dbReference>
<keyword evidence="2" id="KW-0285">Flavoprotein</keyword>
<evidence type="ECO:0000256" key="3">
    <source>
        <dbReference type="ARBA" id="ARBA00022827"/>
    </source>
</evidence>
<evidence type="ECO:0000256" key="4">
    <source>
        <dbReference type="ARBA" id="ARBA00023002"/>
    </source>
</evidence>
<dbReference type="PANTHER" id="PTHR43400">
    <property type="entry name" value="FUMARATE REDUCTASE"/>
    <property type="match status" value="1"/>
</dbReference>
<sequence>MDTSATTNHGESNNANGGFSRRTFVKGGLAAGVAALGGMALTGCAAAPASSKQAAAADAAAPTDEITARLVERVHDANLPDAAPILPVEPPASWDDEADVVIVGVGGGGIVATAFLAQQGLKVIGIEKEGQVGGASRHACTFANVFGGSKDQNALEFSVPTFPPDVKAFTRMYEEQNAYSIDEKFLMNQLLMSGPACDWIMEQDGMNMECFGPIWHDADVHAGKQSVVLGMNNPTNAMEAVALAAGADIRLSTKCEKLVADGGRVVGVVAKGPDGKERYVKAEKGVILCAGGFGMNRDLIRAYLPSAYEGTVQGGPMPSHTGEAFRMGLGMGADFSGFDSWSCWEGAIDEETAGGDGQFWHYFWHGERQLFHNPWLIIDKRGNRQPYFAATQELFANPGGQMGDLSNCAAWMSAVGHHVYSICDSDFPTTVFEKNVLTDEGTDRNRIPITDPSTLIDTKGLVSADWLAEVDEAVERGAVKKADTIEELADMLLLDRDVLVRAVKEYNELCEKGVDDEMSTPHDPSWLHPVVKPPFYGAIIGSQMAKTMCGLRTDEHLQVMREDGSLIEGLYANATTAGGLSGEANYGCFWNSTVFGGVGTSWITGWIAAKSLLDAQ</sequence>
<dbReference type="InterPro" id="IPR003953">
    <property type="entry name" value="FAD-dep_OxRdtase_2_FAD-bd"/>
</dbReference>
<name>A0A369MVW2_EGGLN</name>
<evidence type="ECO:0000313" key="7">
    <source>
        <dbReference type="Proteomes" id="UP000253752"/>
    </source>
</evidence>
<reference evidence="6 7" key="1">
    <citation type="journal article" date="2018" name="Elife">
        <title>Discovery and characterization of a prevalent human gut bacterial enzyme sufficient for the inactivation of a family of plant toxins.</title>
        <authorList>
            <person name="Koppel N."/>
            <person name="Bisanz J.E."/>
            <person name="Pandelia M.E."/>
            <person name="Turnbaugh P.J."/>
            <person name="Balskus E.P."/>
        </authorList>
    </citation>
    <scope>NUCLEOTIDE SEQUENCE [LARGE SCALE GENOMIC DNA]</scope>
    <source>
        <strain evidence="6 7">MR1 #12</strain>
    </source>
</reference>
<dbReference type="Gene3D" id="3.50.50.60">
    <property type="entry name" value="FAD/NAD(P)-binding domain"/>
    <property type="match status" value="2"/>
</dbReference>
<comment type="caution">
    <text evidence="6">The sequence shown here is derived from an EMBL/GenBank/DDBJ whole genome shotgun (WGS) entry which is preliminary data.</text>
</comment>
<dbReference type="EMBL" id="PPTX01000006">
    <property type="protein sequence ID" value="RDB80377.1"/>
    <property type="molecule type" value="Genomic_DNA"/>
</dbReference>
<comment type="cofactor">
    <cofactor evidence="1">
        <name>FAD</name>
        <dbReference type="ChEBI" id="CHEBI:57692"/>
    </cofactor>
</comment>
<protein>
    <submittedName>
        <fullName evidence="6">FAD-binding dehydrogenase</fullName>
    </submittedName>
</protein>
<dbReference type="PROSITE" id="PS51318">
    <property type="entry name" value="TAT"/>
    <property type="match status" value="1"/>
</dbReference>
<dbReference type="InterPro" id="IPR006311">
    <property type="entry name" value="TAT_signal"/>
</dbReference>
<accession>A0A369MVW2</accession>
<dbReference type="SUPFAM" id="SSF51905">
    <property type="entry name" value="FAD/NAD(P)-binding domain"/>
    <property type="match status" value="1"/>
</dbReference>
<dbReference type="PANTHER" id="PTHR43400:SF7">
    <property type="entry name" value="FAD-DEPENDENT OXIDOREDUCTASE 2 FAD BINDING DOMAIN-CONTAINING PROTEIN"/>
    <property type="match status" value="1"/>
</dbReference>
<dbReference type="InterPro" id="IPR027477">
    <property type="entry name" value="Succ_DH/fumarate_Rdtase_cat_sf"/>
</dbReference>
<dbReference type="Pfam" id="PF00890">
    <property type="entry name" value="FAD_binding_2"/>
    <property type="match status" value="1"/>
</dbReference>
<dbReference type="InterPro" id="IPR036188">
    <property type="entry name" value="FAD/NAD-bd_sf"/>
</dbReference>
<dbReference type="AlphaFoldDB" id="A0A369MVW2"/>
<dbReference type="SUPFAM" id="SSF56425">
    <property type="entry name" value="Succinate dehydrogenase/fumarate reductase flavoprotein, catalytic domain"/>
    <property type="match status" value="1"/>
</dbReference>
<dbReference type="PRINTS" id="PR00411">
    <property type="entry name" value="PNDRDTASEI"/>
</dbReference>
<evidence type="ECO:0000256" key="2">
    <source>
        <dbReference type="ARBA" id="ARBA00022630"/>
    </source>
</evidence>
<dbReference type="GO" id="GO:0033765">
    <property type="term" value="F:steroid dehydrogenase activity, acting on the CH-CH group of donors"/>
    <property type="evidence" value="ECO:0007669"/>
    <property type="project" value="UniProtKB-ARBA"/>
</dbReference>
<feature type="domain" description="FAD-dependent oxidoreductase 2 FAD-binding" evidence="5">
    <location>
        <begin position="99"/>
        <end position="585"/>
    </location>
</feature>